<dbReference type="STRING" id="759914.BP951000_0025"/>
<dbReference type="KEGG" id="bpo:BP951000_0025"/>
<organism evidence="1 2">
    <name type="scientific">Brachyspira pilosicoli (strain ATCC BAA-1826 / 95/1000)</name>
    <dbReference type="NCBI Taxonomy" id="759914"/>
    <lineage>
        <taxon>Bacteria</taxon>
        <taxon>Pseudomonadati</taxon>
        <taxon>Spirochaetota</taxon>
        <taxon>Spirochaetia</taxon>
        <taxon>Brachyspirales</taxon>
        <taxon>Brachyspiraceae</taxon>
        <taxon>Brachyspira</taxon>
    </lineage>
</organism>
<gene>
    <name evidence="1" type="ordered locus">BP951000_0025</name>
</gene>
<dbReference type="AlphaFoldDB" id="D8I9R7"/>
<dbReference type="InParanoid" id="D8I9R7"/>
<reference evidence="1 2" key="1">
    <citation type="journal article" date="2010" name="PLoS ONE">
        <title>The complete genome sequence of the pathogenic intestinal spirochete Brachyspira pilosicoli and comparison with other Brachyspira genomes.</title>
        <authorList>
            <person name="Wanchanthuek P."/>
            <person name="Bellgard M.I."/>
            <person name="La T."/>
            <person name="Ryan K."/>
            <person name="Moolhuijzen P."/>
            <person name="Chapman B."/>
            <person name="Black M."/>
            <person name="Schibeci D."/>
            <person name="Hunter A."/>
            <person name="Barrero R."/>
            <person name="Phillips N.D."/>
            <person name="Hampson D.J."/>
        </authorList>
    </citation>
    <scope>NUCLEOTIDE SEQUENCE [LARGE SCALE GENOMIC DNA]</scope>
    <source>
        <strain evidence="2">ATCC BAA-1826 / 95/1000</strain>
    </source>
</reference>
<evidence type="ECO:0000313" key="2">
    <source>
        <dbReference type="Proteomes" id="UP000000332"/>
    </source>
</evidence>
<dbReference type="Proteomes" id="UP000000332">
    <property type="component" value="Chromosome"/>
</dbReference>
<dbReference type="HOGENOM" id="CLU_2680415_0_0_12"/>
<dbReference type="EMBL" id="CP002025">
    <property type="protein sequence ID" value="ADK30034.1"/>
    <property type="molecule type" value="Genomic_DNA"/>
</dbReference>
<keyword evidence="2" id="KW-1185">Reference proteome</keyword>
<protein>
    <submittedName>
        <fullName evidence="1">Uncharacterized protein</fullName>
    </submittedName>
</protein>
<sequence length="80" mass="9419">MEKYLMKKASKNPFLVEVERKFGKDSFELSAFMRGSKKFKITKDEIDDRYGLTLKEFAYYAQISGFKVLSDEDSLIIFKE</sequence>
<accession>D8I9R7</accession>
<evidence type="ECO:0000313" key="1">
    <source>
        <dbReference type="EMBL" id="ADK30034.1"/>
    </source>
</evidence>
<name>D8I9R7_BRAP9</name>
<proteinExistence type="predicted"/>